<gene>
    <name evidence="2" type="ORF">NEOLI_004051</name>
</gene>
<sequence length="65" mass="7030">MTNLPTVPTTQTSHCFEHGTTKKDPTLLDLQAQPGPVILSAADSAKLKKEDAESLKLRAAELNQE</sequence>
<feature type="region of interest" description="Disordered" evidence="1">
    <location>
        <begin position="1"/>
        <end position="22"/>
    </location>
</feature>
<accession>A0A1U7LLW3</accession>
<evidence type="ECO:0000313" key="2">
    <source>
        <dbReference type="EMBL" id="OLL23573.1"/>
    </source>
</evidence>
<comment type="caution">
    <text evidence="2">The sequence shown here is derived from an EMBL/GenBank/DDBJ whole genome shotgun (WGS) entry which is preliminary data.</text>
</comment>
<organism evidence="2 3">
    <name type="scientific">Neolecta irregularis (strain DAH-3)</name>
    <dbReference type="NCBI Taxonomy" id="1198029"/>
    <lineage>
        <taxon>Eukaryota</taxon>
        <taxon>Fungi</taxon>
        <taxon>Dikarya</taxon>
        <taxon>Ascomycota</taxon>
        <taxon>Taphrinomycotina</taxon>
        <taxon>Neolectales</taxon>
        <taxon>Neolectaceae</taxon>
        <taxon>Neolecta</taxon>
    </lineage>
</organism>
<evidence type="ECO:0000256" key="1">
    <source>
        <dbReference type="SAM" id="MobiDB-lite"/>
    </source>
</evidence>
<reference evidence="2 3" key="1">
    <citation type="submission" date="2016-04" db="EMBL/GenBank/DDBJ databases">
        <title>Evolutionary innovation and constraint leading to complex multicellularity in the Ascomycota.</title>
        <authorList>
            <person name="Cisse O."/>
            <person name="Nguyen A."/>
            <person name="Hewitt D.A."/>
            <person name="Jedd G."/>
            <person name="Stajich J.E."/>
        </authorList>
    </citation>
    <scope>NUCLEOTIDE SEQUENCE [LARGE SCALE GENOMIC DNA]</scope>
    <source>
        <strain evidence="2 3">DAH-3</strain>
    </source>
</reference>
<keyword evidence="3" id="KW-1185">Reference proteome</keyword>
<dbReference type="EMBL" id="LXFE01001483">
    <property type="protein sequence ID" value="OLL23573.1"/>
    <property type="molecule type" value="Genomic_DNA"/>
</dbReference>
<proteinExistence type="predicted"/>
<name>A0A1U7LLW3_NEOID</name>
<evidence type="ECO:0000313" key="3">
    <source>
        <dbReference type="Proteomes" id="UP000186594"/>
    </source>
</evidence>
<feature type="compositionally biased region" description="Polar residues" evidence="1">
    <location>
        <begin position="1"/>
        <end position="14"/>
    </location>
</feature>
<protein>
    <submittedName>
        <fullName evidence="2">Uncharacterized protein</fullName>
    </submittedName>
</protein>
<dbReference type="Proteomes" id="UP000186594">
    <property type="component" value="Unassembled WGS sequence"/>
</dbReference>
<dbReference type="AlphaFoldDB" id="A0A1U7LLW3"/>